<feature type="compositionally biased region" description="Basic residues" evidence="1">
    <location>
        <begin position="39"/>
        <end position="48"/>
    </location>
</feature>
<dbReference type="AlphaFoldDB" id="I1QP84"/>
<evidence type="ECO:0000313" key="3">
    <source>
        <dbReference type="Proteomes" id="UP000007306"/>
    </source>
</evidence>
<evidence type="ECO:0000256" key="1">
    <source>
        <dbReference type="SAM" id="MobiDB-lite"/>
    </source>
</evidence>
<sequence length="106" mass="12069">MESSDRHQHDTKDEYATHKIDNNKGGSLWLSTSMVARSTRSHSPRVPRRSPSPSTTARRAGAPLCPRLTTTRGAALRWVASRHTIHPWVANHAHVRPRRRQHRAQL</sequence>
<reference evidence="2 3" key="2">
    <citation type="submission" date="2018-04" db="EMBL/GenBank/DDBJ databases">
        <title>OglaRS2 (Oryza glaberrima Reference Sequence Version 2).</title>
        <authorList>
            <person name="Zhang J."/>
            <person name="Kudrna D."/>
            <person name="Lee S."/>
            <person name="Talag J."/>
            <person name="Rajasekar S."/>
            <person name="Wing R.A."/>
        </authorList>
    </citation>
    <scope>NUCLEOTIDE SEQUENCE [LARGE SCALE GENOMIC DNA]</scope>
    <source>
        <strain evidence="2 3">cv. IRGC 96717</strain>
    </source>
</reference>
<dbReference type="Gramene" id="ORGLA09G0086300.1">
    <property type="protein sequence ID" value="ORGLA09G0086300.1"/>
    <property type="gene ID" value="ORGLA09G0086300"/>
</dbReference>
<protein>
    <submittedName>
        <fullName evidence="2">Uncharacterized protein</fullName>
    </submittedName>
</protein>
<dbReference type="EnsemblPlants" id="ORGLA09G0086300.1">
    <property type="protein sequence ID" value="ORGLA09G0086300.1"/>
    <property type="gene ID" value="ORGLA09G0086300"/>
</dbReference>
<name>I1QP84_ORYGL</name>
<dbReference type="HOGENOM" id="CLU_2227394_0_0_1"/>
<proteinExistence type="predicted"/>
<feature type="compositionally biased region" description="Low complexity" evidence="1">
    <location>
        <begin position="49"/>
        <end position="59"/>
    </location>
</feature>
<feature type="region of interest" description="Disordered" evidence="1">
    <location>
        <begin position="1"/>
        <end position="64"/>
    </location>
</feature>
<reference evidence="2" key="1">
    <citation type="submission" date="2015-06" db="UniProtKB">
        <authorList>
            <consortium name="EnsemblPlants"/>
        </authorList>
    </citation>
    <scope>IDENTIFICATION</scope>
</reference>
<organism evidence="2 3">
    <name type="scientific">Oryza glaberrima</name>
    <name type="common">African rice</name>
    <dbReference type="NCBI Taxonomy" id="4538"/>
    <lineage>
        <taxon>Eukaryota</taxon>
        <taxon>Viridiplantae</taxon>
        <taxon>Streptophyta</taxon>
        <taxon>Embryophyta</taxon>
        <taxon>Tracheophyta</taxon>
        <taxon>Spermatophyta</taxon>
        <taxon>Magnoliopsida</taxon>
        <taxon>Liliopsida</taxon>
        <taxon>Poales</taxon>
        <taxon>Poaceae</taxon>
        <taxon>BOP clade</taxon>
        <taxon>Oryzoideae</taxon>
        <taxon>Oryzeae</taxon>
        <taxon>Oryzinae</taxon>
        <taxon>Oryza</taxon>
    </lineage>
</organism>
<keyword evidence="3" id="KW-1185">Reference proteome</keyword>
<dbReference type="Proteomes" id="UP000007306">
    <property type="component" value="Chromosome 9"/>
</dbReference>
<feature type="compositionally biased region" description="Basic and acidic residues" evidence="1">
    <location>
        <begin position="1"/>
        <end position="22"/>
    </location>
</feature>
<evidence type="ECO:0000313" key="2">
    <source>
        <dbReference type="EnsemblPlants" id="ORGLA09G0086300.1"/>
    </source>
</evidence>
<accession>I1QP84</accession>